<reference evidence="2" key="1">
    <citation type="submission" date="2025-08" db="UniProtKB">
        <authorList>
            <consortium name="RefSeq"/>
        </authorList>
    </citation>
    <scope>IDENTIFICATION</scope>
    <source>
        <tissue evidence="2">Whole sample</tissue>
    </source>
</reference>
<accession>A0A8B8C0P2</accession>
<protein>
    <submittedName>
        <fullName evidence="2">Uncharacterized protein LOC111114969</fullName>
    </submittedName>
</protein>
<organism evidence="1 2">
    <name type="scientific">Crassostrea virginica</name>
    <name type="common">Eastern oyster</name>
    <dbReference type="NCBI Taxonomy" id="6565"/>
    <lineage>
        <taxon>Eukaryota</taxon>
        <taxon>Metazoa</taxon>
        <taxon>Spiralia</taxon>
        <taxon>Lophotrochozoa</taxon>
        <taxon>Mollusca</taxon>
        <taxon>Bivalvia</taxon>
        <taxon>Autobranchia</taxon>
        <taxon>Pteriomorphia</taxon>
        <taxon>Ostreida</taxon>
        <taxon>Ostreoidea</taxon>
        <taxon>Ostreidae</taxon>
        <taxon>Crassostrea</taxon>
    </lineage>
</organism>
<dbReference type="Gene3D" id="2.120.10.30">
    <property type="entry name" value="TolB, C-terminal domain"/>
    <property type="match status" value="1"/>
</dbReference>
<dbReference type="AlphaFoldDB" id="A0A8B8C0P2"/>
<dbReference type="OrthoDB" id="6108862at2759"/>
<dbReference type="RefSeq" id="XP_022309218.1">
    <property type="nucleotide sequence ID" value="XM_022453510.1"/>
</dbReference>
<dbReference type="SUPFAM" id="SSF101898">
    <property type="entry name" value="NHL repeat"/>
    <property type="match status" value="1"/>
</dbReference>
<dbReference type="InterPro" id="IPR011042">
    <property type="entry name" value="6-blade_b-propeller_TolB-like"/>
</dbReference>
<name>A0A8B8C0P2_CRAVI</name>
<evidence type="ECO:0000313" key="2">
    <source>
        <dbReference type="RefSeq" id="XP_022309218.1"/>
    </source>
</evidence>
<dbReference type="Proteomes" id="UP000694844">
    <property type="component" value="Chromosome 9"/>
</dbReference>
<evidence type="ECO:0000313" key="1">
    <source>
        <dbReference type="Proteomes" id="UP000694844"/>
    </source>
</evidence>
<sequence>MFRRRILELFSCDLSKSEAQTYVEEFQCLQGTLDNMQSQTSRHFGKKKAHLDVIEQEQKSLTMKMKGFGAKKKARLDDLEQHQTSMVTDFLDKLEETEGHILHVMQGRFTGIEEKTTDKLKKSEEHILNKMQARMDGFEQQQTSMATDIIARLEDQQTTMAIYVTDGLSKLEKRLEDGLSKLEKRLEDKFSVLIEHKKDTKSRSFPLVLRSTIEVPGMYSIYHISVVTPDKLWLSTQPKLQQVDGTGHVIRTLDDEYEYWNDGGGHTVSEEGDLVFIARVRNSEQSTASLGLRSQYIYNIHKMTSDGGITTLLTPDLPDLSPTCIHSSHINGDLLIGLSSKSYPRTGRVMRCDGTGRKIADIEVDEKGQRLYKGPHYITENKVNGDIVVSDDGKNALVVVDKSGRHRFDYKGQPIDKSFYPRGVCTDVLGRILVSHVELKRSTVYIISLLDQDGRFLTRLLRERQEILCCLCVDEKNNIYVGFEEKIKVFS</sequence>
<proteinExistence type="predicted"/>
<gene>
    <name evidence="2" type="primary">LOC111114969</name>
</gene>
<keyword evidence="1" id="KW-1185">Reference proteome</keyword>
<dbReference type="GeneID" id="111114969"/>
<dbReference type="KEGG" id="cvn:111114969"/>